<dbReference type="RefSeq" id="WP_146938665.1">
    <property type="nucleotide sequence ID" value="NZ_BJXW01000037.1"/>
</dbReference>
<feature type="transmembrane region" description="Helical" evidence="1">
    <location>
        <begin position="359"/>
        <end position="378"/>
    </location>
</feature>
<dbReference type="AlphaFoldDB" id="A0A511V078"/>
<feature type="transmembrane region" description="Helical" evidence="1">
    <location>
        <begin position="129"/>
        <end position="155"/>
    </location>
</feature>
<keyword evidence="1" id="KW-0472">Membrane</keyword>
<keyword evidence="1" id="KW-1133">Transmembrane helix</keyword>
<evidence type="ECO:0000256" key="1">
    <source>
        <dbReference type="SAM" id="Phobius"/>
    </source>
</evidence>
<feature type="transmembrane region" description="Helical" evidence="1">
    <location>
        <begin position="75"/>
        <end position="92"/>
    </location>
</feature>
<organism evidence="2 3">
    <name type="scientific">Cerasibacillus quisquiliarum</name>
    <dbReference type="NCBI Taxonomy" id="227865"/>
    <lineage>
        <taxon>Bacteria</taxon>
        <taxon>Bacillati</taxon>
        <taxon>Bacillota</taxon>
        <taxon>Bacilli</taxon>
        <taxon>Bacillales</taxon>
        <taxon>Bacillaceae</taxon>
        <taxon>Cerasibacillus</taxon>
    </lineage>
</organism>
<feature type="transmembrane region" description="Helical" evidence="1">
    <location>
        <begin position="291"/>
        <end position="311"/>
    </location>
</feature>
<proteinExistence type="predicted"/>
<protein>
    <submittedName>
        <fullName evidence="2">Uncharacterized protein</fullName>
    </submittedName>
</protein>
<dbReference type="Proteomes" id="UP000321491">
    <property type="component" value="Unassembled WGS sequence"/>
</dbReference>
<feature type="transmembrane region" description="Helical" evidence="1">
    <location>
        <begin position="384"/>
        <end position="403"/>
    </location>
</feature>
<feature type="transmembrane region" description="Helical" evidence="1">
    <location>
        <begin position="36"/>
        <end position="54"/>
    </location>
</feature>
<evidence type="ECO:0000313" key="2">
    <source>
        <dbReference type="EMBL" id="GEN32310.1"/>
    </source>
</evidence>
<feature type="transmembrane region" description="Helical" evidence="1">
    <location>
        <begin position="424"/>
        <end position="454"/>
    </location>
</feature>
<keyword evidence="3" id="KW-1185">Reference proteome</keyword>
<reference evidence="2 3" key="1">
    <citation type="submission" date="2019-07" db="EMBL/GenBank/DDBJ databases">
        <title>Whole genome shotgun sequence of Cerasibacillus quisquiliarum NBRC 102429.</title>
        <authorList>
            <person name="Hosoyama A."/>
            <person name="Uohara A."/>
            <person name="Ohji S."/>
            <person name="Ichikawa N."/>
        </authorList>
    </citation>
    <scope>NUCLEOTIDE SEQUENCE [LARGE SCALE GENOMIC DNA]</scope>
    <source>
        <strain evidence="2 3">NBRC 102429</strain>
    </source>
</reference>
<comment type="caution">
    <text evidence="2">The sequence shown here is derived from an EMBL/GenBank/DDBJ whole genome shotgun (WGS) entry which is preliminary data.</text>
</comment>
<gene>
    <name evidence="2" type="ORF">CQU01_25480</name>
</gene>
<keyword evidence="1" id="KW-0812">Transmembrane</keyword>
<sequence>MKPSILWAYTFLGRQRFKKKMNIYQLTLRTVIDKTIAFYLAVFFGYLFMTMFVFGNVLSEYEEQFLWMQSQGERYFHLLIAVIPFRYIFLSFRHPGVMFSSSEYQLSLLPYSRQHIWFLSFFNKVIKRLFVMVLIGLCLFLLTPISGIFILKYFGMFFLIDFGMTIPQWFMFQRNILIKMLFWFVFVTINGIVFIVQSDPFSVVMLISVLLILNILLYPRLFVGVDWGKVITLCDYHLWNMAFVSRVSQVRIKPQRKYSLMRKLTYRKKPFHYTSQSIHHRLWQIVFIRNIEYIIQLIGILVLMLAVLNYIPKAGFMFIGIAVALYAYAAGTTSFFTNQFQADLVEVLPWDLMAYKQSFLKWYIMGSLPILVPLVPYFILHFTWWVPVQILLILLTGIYIYHVEINYSIAVLSKAKIAFVKERWISFIFLCLVVGSSPYPIVACLFPIIFPFLIEQRSFSILYDGS</sequence>
<dbReference type="EMBL" id="BJXW01000037">
    <property type="protein sequence ID" value="GEN32310.1"/>
    <property type="molecule type" value="Genomic_DNA"/>
</dbReference>
<name>A0A511V078_9BACI</name>
<feature type="transmembrane region" description="Helical" evidence="1">
    <location>
        <begin position="317"/>
        <end position="338"/>
    </location>
</feature>
<feature type="transmembrane region" description="Helical" evidence="1">
    <location>
        <begin position="176"/>
        <end position="195"/>
    </location>
</feature>
<accession>A0A511V078</accession>
<dbReference type="OrthoDB" id="2958038at2"/>
<evidence type="ECO:0000313" key="3">
    <source>
        <dbReference type="Proteomes" id="UP000321491"/>
    </source>
</evidence>
<feature type="transmembrane region" description="Helical" evidence="1">
    <location>
        <begin position="201"/>
        <end position="219"/>
    </location>
</feature>